<keyword evidence="3 5" id="KW-0378">Hydrolase</keyword>
<dbReference type="PROSITE" id="PS00137">
    <property type="entry name" value="SUBTILASE_HIS"/>
    <property type="match status" value="1"/>
</dbReference>
<dbReference type="Proteomes" id="UP000632222">
    <property type="component" value="Unassembled WGS sequence"/>
</dbReference>
<gene>
    <name evidence="9" type="ORF">GCM10008938_52210</name>
</gene>
<evidence type="ECO:0000256" key="7">
    <source>
        <dbReference type="SAM" id="SignalP"/>
    </source>
</evidence>
<feature type="active site" description="Charge relay system" evidence="5">
    <location>
        <position position="545"/>
    </location>
</feature>
<evidence type="ECO:0000256" key="2">
    <source>
        <dbReference type="ARBA" id="ARBA00022670"/>
    </source>
</evidence>
<evidence type="ECO:0000256" key="5">
    <source>
        <dbReference type="PROSITE-ProRule" id="PRU01240"/>
    </source>
</evidence>
<dbReference type="PRINTS" id="PR00723">
    <property type="entry name" value="SUBTILISIN"/>
</dbReference>
<keyword evidence="7" id="KW-0732">Signal</keyword>
<feature type="signal peptide" evidence="7">
    <location>
        <begin position="1"/>
        <end position="20"/>
    </location>
</feature>
<dbReference type="Gene3D" id="3.40.50.200">
    <property type="entry name" value="Peptidase S8/S53 domain"/>
    <property type="match status" value="1"/>
</dbReference>
<evidence type="ECO:0000256" key="3">
    <source>
        <dbReference type="ARBA" id="ARBA00022801"/>
    </source>
</evidence>
<keyword evidence="2 5" id="KW-0645">Protease</keyword>
<feature type="active site" description="Charge relay system" evidence="5">
    <location>
        <position position="334"/>
    </location>
</feature>
<evidence type="ECO:0000256" key="4">
    <source>
        <dbReference type="ARBA" id="ARBA00022825"/>
    </source>
</evidence>
<dbReference type="PANTHER" id="PTHR43806">
    <property type="entry name" value="PEPTIDASE S8"/>
    <property type="match status" value="1"/>
</dbReference>
<dbReference type="InterPro" id="IPR050131">
    <property type="entry name" value="Peptidase_S8_subtilisin-like"/>
</dbReference>
<dbReference type="PANTHER" id="PTHR43806:SF11">
    <property type="entry name" value="CEREVISIN-RELATED"/>
    <property type="match status" value="1"/>
</dbReference>
<comment type="similarity">
    <text evidence="1 5 6">Belongs to the peptidase S8 family.</text>
</comment>
<feature type="chain" id="PRO_5046262066" description="Peptidase S8/S53 domain-containing protein" evidence="7">
    <location>
        <begin position="21"/>
        <end position="699"/>
    </location>
</feature>
<dbReference type="InterPro" id="IPR023827">
    <property type="entry name" value="Peptidase_S8_Asp-AS"/>
</dbReference>
<dbReference type="Pfam" id="PF00082">
    <property type="entry name" value="Peptidase_S8"/>
    <property type="match status" value="1"/>
</dbReference>
<evidence type="ECO:0000259" key="8">
    <source>
        <dbReference type="Pfam" id="PF00082"/>
    </source>
</evidence>
<sequence length="699" mass="73717">MKPTALLMLTLMLSALTACSEEEETPKVTYKLNSVVPTTASPGDSITLVGKFPGDAKVMLSGQVLPSQQKAEGLLDVTLPTQMLAGEVVLQVTGTALQTVYTVLPKINKVSVQENVLHIEGVGWNDGTKTASDLTTFVQGTSQDPVVKDGELLVNLGNSSVYGPVQVRVQVNKKSSPEYYFTHEAAIATGKVLLPASSLKSPVAKQLAVSPESPSNYQQLAVYLQEMQDQQKLKTLASLQGAEVRQCFEAFFACQVHFPDHASASEALSVWQKESWIVSLHPDDVASVSVSNNPCKPTNPDPLMLGSQWHLTRMNMMEAWKKTLGKGITVAVVDSGVLSHPEFADRLLAGHDFVDGDENPTDTYGHGTHVAGLIGANLKLRGTAPEASLLPVRVLDSNGSGDILKVAQGILYAAGLDKEHPNAHPAQIINLSLGLNTFNTQMPALESAIQQAQGHGVLVVAATGNDRKFTPAFPASMPGVIAVTSVAGPTDTYQPTYANRGPGTLIAAFGGDLGTDQDHSGLNDGILSTAIDGKDPVYGLCAGTSMAAPQVSGILALGLAQGIAAKDLVPLMTRSAVDLDVYGKDLQTGYGLINPTFIPRMQPDTFVVALDAQNGVITWAAVQENGRFTLNNLPPSTALKVLAASDLNHNHILGETGEGLSAVQTLNFAAHSQTALSPFTLTLADGKTPVTLTDFEGPQ</sequence>
<evidence type="ECO:0000313" key="9">
    <source>
        <dbReference type="EMBL" id="GGJ59624.1"/>
    </source>
</evidence>
<proteinExistence type="inferred from homology"/>
<dbReference type="RefSeq" id="WP_189009476.1">
    <property type="nucleotide sequence ID" value="NZ_BMOD01000053.1"/>
</dbReference>
<dbReference type="InterPro" id="IPR015500">
    <property type="entry name" value="Peptidase_S8_subtilisin-rel"/>
</dbReference>
<dbReference type="InterPro" id="IPR023828">
    <property type="entry name" value="Peptidase_S8_Ser-AS"/>
</dbReference>
<dbReference type="PROSITE" id="PS51892">
    <property type="entry name" value="SUBTILASE"/>
    <property type="match status" value="1"/>
</dbReference>
<evidence type="ECO:0000256" key="6">
    <source>
        <dbReference type="RuleBase" id="RU003355"/>
    </source>
</evidence>
<dbReference type="SUPFAM" id="SSF52743">
    <property type="entry name" value="Subtilisin-like"/>
    <property type="match status" value="1"/>
</dbReference>
<evidence type="ECO:0000256" key="1">
    <source>
        <dbReference type="ARBA" id="ARBA00011073"/>
    </source>
</evidence>
<feature type="active site" description="Charge relay system" evidence="5">
    <location>
        <position position="366"/>
    </location>
</feature>
<comment type="caution">
    <text evidence="9">The sequence shown here is derived from an EMBL/GenBank/DDBJ whole genome shotgun (WGS) entry which is preliminary data.</text>
</comment>
<keyword evidence="4 5" id="KW-0720">Serine protease</keyword>
<dbReference type="PROSITE" id="PS51257">
    <property type="entry name" value="PROKAR_LIPOPROTEIN"/>
    <property type="match status" value="1"/>
</dbReference>
<dbReference type="InterPro" id="IPR000209">
    <property type="entry name" value="Peptidase_S8/S53_dom"/>
</dbReference>
<name>A0ABQ2DJU1_9DEIO</name>
<dbReference type="PROSITE" id="PS00136">
    <property type="entry name" value="SUBTILASE_ASP"/>
    <property type="match status" value="1"/>
</dbReference>
<dbReference type="InterPro" id="IPR022398">
    <property type="entry name" value="Peptidase_S8_His-AS"/>
</dbReference>
<feature type="domain" description="Peptidase S8/S53" evidence="8">
    <location>
        <begin position="325"/>
        <end position="591"/>
    </location>
</feature>
<dbReference type="EMBL" id="BMOD01000053">
    <property type="protein sequence ID" value="GGJ59624.1"/>
    <property type="molecule type" value="Genomic_DNA"/>
</dbReference>
<organism evidence="9 10">
    <name type="scientific">Deinococcus roseus</name>
    <dbReference type="NCBI Taxonomy" id="392414"/>
    <lineage>
        <taxon>Bacteria</taxon>
        <taxon>Thermotogati</taxon>
        <taxon>Deinococcota</taxon>
        <taxon>Deinococci</taxon>
        <taxon>Deinococcales</taxon>
        <taxon>Deinococcaceae</taxon>
        <taxon>Deinococcus</taxon>
    </lineage>
</organism>
<accession>A0ABQ2DJU1</accession>
<dbReference type="PROSITE" id="PS00138">
    <property type="entry name" value="SUBTILASE_SER"/>
    <property type="match status" value="1"/>
</dbReference>
<protein>
    <recommendedName>
        <fullName evidence="8">Peptidase S8/S53 domain-containing protein</fullName>
    </recommendedName>
</protein>
<evidence type="ECO:0000313" key="10">
    <source>
        <dbReference type="Proteomes" id="UP000632222"/>
    </source>
</evidence>
<keyword evidence="10" id="KW-1185">Reference proteome</keyword>
<dbReference type="InterPro" id="IPR036852">
    <property type="entry name" value="Peptidase_S8/S53_dom_sf"/>
</dbReference>
<reference evidence="10" key="1">
    <citation type="journal article" date="2019" name="Int. J. Syst. Evol. Microbiol.">
        <title>The Global Catalogue of Microorganisms (GCM) 10K type strain sequencing project: providing services to taxonomists for standard genome sequencing and annotation.</title>
        <authorList>
            <consortium name="The Broad Institute Genomics Platform"/>
            <consortium name="The Broad Institute Genome Sequencing Center for Infectious Disease"/>
            <person name="Wu L."/>
            <person name="Ma J."/>
        </authorList>
    </citation>
    <scope>NUCLEOTIDE SEQUENCE [LARGE SCALE GENOMIC DNA]</scope>
    <source>
        <strain evidence="10">JCM 14370</strain>
    </source>
</reference>